<name>A0A8H3J0W1_9LECA</name>
<evidence type="ECO:0000256" key="1">
    <source>
        <dbReference type="ARBA" id="ARBA00004496"/>
    </source>
</evidence>
<feature type="compositionally biased region" description="Low complexity" evidence="10">
    <location>
        <begin position="172"/>
        <end position="186"/>
    </location>
</feature>
<dbReference type="InterPro" id="IPR024077">
    <property type="entry name" value="Neurolysin/TOP_dom2"/>
</dbReference>
<dbReference type="GO" id="GO:0005758">
    <property type="term" value="C:mitochondrial intermembrane space"/>
    <property type="evidence" value="ECO:0007669"/>
    <property type="project" value="TreeGrafter"/>
</dbReference>
<keyword evidence="4 9" id="KW-0645">Protease</keyword>
<evidence type="ECO:0000256" key="3">
    <source>
        <dbReference type="ARBA" id="ARBA00022490"/>
    </source>
</evidence>
<comment type="subcellular location">
    <subcellularLocation>
        <location evidence="1">Cytoplasm</location>
    </subcellularLocation>
</comment>
<evidence type="ECO:0000256" key="5">
    <source>
        <dbReference type="ARBA" id="ARBA00022723"/>
    </source>
</evidence>
<dbReference type="OrthoDB" id="534666at2759"/>
<comment type="cofactor">
    <cofactor evidence="9">
        <name>Zn(2+)</name>
        <dbReference type="ChEBI" id="CHEBI:29105"/>
    </cofactor>
    <text evidence="9">Binds 1 zinc ion.</text>
</comment>
<keyword evidence="15" id="KW-1185">Reference proteome</keyword>
<dbReference type="PANTHER" id="PTHR11804:SF84">
    <property type="entry name" value="SACCHAROLYSIN"/>
    <property type="match status" value="1"/>
</dbReference>
<evidence type="ECO:0000313" key="14">
    <source>
        <dbReference type="EMBL" id="CAF9938621.1"/>
    </source>
</evidence>
<comment type="caution">
    <text evidence="14">The sequence shown here is derived from an EMBL/GenBank/DDBJ whole genome shotgun (WGS) entry which is preliminary data.</text>
</comment>
<feature type="compositionally biased region" description="Low complexity" evidence="10">
    <location>
        <begin position="41"/>
        <end position="86"/>
    </location>
</feature>
<proteinExistence type="inferred from homology"/>
<dbReference type="InterPro" id="IPR024079">
    <property type="entry name" value="MetalloPept_cat_dom_sf"/>
</dbReference>
<evidence type="ECO:0000313" key="15">
    <source>
        <dbReference type="Proteomes" id="UP000664521"/>
    </source>
</evidence>
<dbReference type="InterPro" id="IPR001567">
    <property type="entry name" value="Pept_M3A_M3B_dom"/>
</dbReference>
<feature type="compositionally biased region" description="Polar residues" evidence="10">
    <location>
        <begin position="208"/>
        <end position="222"/>
    </location>
</feature>
<evidence type="ECO:0000256" key="9">
    <source>
        <dbReference type="RuleBase" id="RU003435"/>
    </source>
</evidence>
<gene>
    <name evidence="14" type="ORF">HETSPECPRED_001132</name>
</gene>
<evidence type="ECO:0000256" key="4">
    <source>
        <dbReference type="ARBA" id="ARBA00022670"/>
    </source>
</evidence>
<reference evidence="14" key="1">
    <citation type="submission" date="2021-03" db="EMBL/GenBank/DDBJ databases">
        <authorList>
            <person name="Tagirdzhanova G."/>
        </authorList>
    </citation>
    <scope>NUCLEOTIDE SEQUENCE</scope>
</reference>
<dbReference type="GO" id="GO:0004222">
    <property type="term" value="F:metalloendopeptidase activity"/>
    <property type="evidence" value="ECO:0007669"/>
    <property type="project" value="InterPro"/>
</dbReference>
<protein>
    <recommendedName>
        <fullName evidence="13">Peptidase M3A/M3B catalytic domain-containing protein</fullName>
    </recommendedName>
</protein>
<dbReference type="Gene3D" id="1.10.1370.10">
    <property type="entry name" value="Neurolysin, domain 3"/>
    <property type="match status" value="1"/>
</dbReference>
<dbReference type="FunFam" id="1.20.1050.40:FF:000001">
    <property type="entry name" value="Thimet oligopeptidase 1"/>
    <property type="match status" value="1"/>
</dbReference>
<dbReference type="InterPro" id="IPR024080">
    <property type="entry name" value="Neurolysin/TOP_N"/>
</dbReference>
<dbReference type="GO" id="GO:0006508">
    <property type="term" value="P:proteolysis"/>
    <property type="evidence" value="ECO:0007669"/>
    <property type="project" value="UniProtKB-KW"/>
</dbReference>
<feature type="chain" id="PRO_5034687228" description="Peptidase M3A/M3B catalytic domain-containing protein" evidence="12">
    <location>
        <begin position="19"/>
        <end position="1676"/>
    </location>
</feature>
<dbReference type="CDD" id="cd06455">
    <property type="entry name" value="M3A_TOP"/>
    <property type="match status" value="1"/>
</dbReference>
<dbReference type="GO" id="GO:0006518">
    <property type="term" value="P:peptide metabolic process"/>
    <property type="evidence" value="ECO:0007669"/>
    <property type="project" value="TreeGrafter"/>
</dbReference>
<sequence length="1676" mass="176193">MAGTGFAVLLLLARLCNAIPLAPINGGLGLHGQSTVVSLPTQTIPSSGASSSTPTVSAPRTTSSPELETLSSADAASDQSSSSASDWGTYASGLPGPIPGCTSTQTAVVFGSTSLIPRPCLSGGNGPASMPNQGNGGHFSLIPHPQSSVASLGGIEEPGHVGSGGASGGDAGSPTTTTAMAATTQALPSSIPVELPKPVSKPTPIRAKSTSTAAQPSSTDVASNPIVAGGGGGRGGIPLPRPESTVQGLEPVNTGATAHPTTSTAQHTKPQSGFGANGGANIPTGQDTATFLGLPGGVGGPTKIPYQPQPVKASALPPGIISVGSTALTADSSSNFVIGSQTLAPGSAPITHSGIVYSLPSSGTGVVIGPSTHSILVPTPQSAPIITLGGSTLTADSSSRFYIGSQTLAPGGTIVQSSQVVSLAPNAATVIIGSQTQQLSHQPFAPASTPIITIGGSTITANSASHFEIGSQTLVPGGAAITNPAGQTVSLAAGGSSVVVDGQTQQVSQQVATPAPVITVGNSRITANSQSQFIVGSQTLAAGASAITVSNQVISLASSGNAVVFGQRTQAINAASQFVATQAPILTLGQATFTANSKSEYIVADQTLHAGSSAIIVSGSTISLAASATAVVVNGKTASLTPHSVIATVAPPVITVGPSAVTAVQSGKYVIAGQTLSAGGRAITVSGTRISLGSDASNLVVGSSTQHLSPQILELTTQAPVLTVGKAHISAVAPSEYIYGGKTFEAGDMMTISGTIVSFAADDSYVKIGASTSMIPKSDYIFGTQMLEPGHAITVSGTVISLASDDSYLKIGTSTERLHGHTVIKSTAVRSTGSTTARSSVSDFITGSLVQAAQTGTASPSASPSTKSAGDKGNGGSRLSFELGLVCGGSVVLALLLLYLKLFLFSIVLFVPIAIILALPARFAVRLSAIAGHIKPFGSSTLRPPSKPLTTAAMAPQAFKKPPQAPPLFTGTPSSILEDTKRLIDQSRELQDKIVGTVKPEDATFENVMLPMAQDENTMGLETHIIGFYQSVSTNQDLRNASTKAEEQMDDFSIESSMREDVFKVVDAAFQKAQKGESNLDPESLRLLQKDRKSYIRNGLGLEAGPKRDRFKEIKKRLSTLSIVFQKNLNEENGGIWFTPEQLDGVPGDVLSGLEKGEGENKGKLKLSFKYPDLFPTLKYATNAETRKKVFIENENKLNQNVPIFKESIVLRDEAARLLGYPNHAAFKIEDKMAKTPKTVDDFLGDLRSRLTDGGKKELKDLSALKESELKASNQPFDGHYFLWDNRYYDRLMLEKDYSLDQQQIAEYFPLQTSIRGMLGIFETLFGLVFVEITGEDRSSLSPSSKGDDIVWHPDVQLFSVWDDEGEGSGFVGYLYLDLHPREGKYGHAANFNIQPGYIDKEGKRRYPCTALVCNFSKPTPKKPSLLKHDEVVTLFHELGHGIHDLVSKTIYSRFHGTNTVRDFVEAPSQMLENWCWTPSQLKALSHHYSSLSPEYEAAWKEQSKDSQASKPDEKLPDELIENLIKTKHVNDALANLRQLHFGIFDMTVHEPKSHEDIENLKVSELYNRLRKDIVQIDGPEVLGEGNDWGHGEATFGHLIGGYDAGYYGYLSSQVYSADMFFSVFAKDPMNAEEGRRYRHTVLEKGGRQDEMETLKEFLGREPSTEAFYRELGLGG</sequence>
<evidence type="ECO:0000259" key="13">
    <source>
        <dbReference type="Pfam" id="PF01432"/>
    </source>
</evidence>
<evidence type="ECO:0000256" key="10">
    <source>
        <dbReference type="SAM" id="MobiDB-lite"/>
    </source>
</evidence>
<feature type="region of interest" description="Disordered" evidence="10">
    <location>
        <begin position="155"/>
        <end position="223"/>
    </location>
</feature>
<dbReference type="EMBL" id="CAJPDS010000116">
    <property type="protein sequence ID" value="CAF9938621.1"/>
    <property type="molecule type" value="Genomic_DNA"/>
</dbReference>
<dbReference type="PANTHER" id="PTHR11804">
    <property type="entry name" value="PROTEASE M3 THIMET OLIGOPEPTIDASE-RELATED"/>
    <property type="match status" value="1"/>
</dbReference>
<keyword evidence="5 9" id="KW-0479">Metal-binding</keyword>
<feature type="signal peptide" evidence="12">
    <location>
        <begin position="1"/>
        <end position="18"/>
    </location>
</feature>
<dbReference type="Gene3D" id="3.40.390.10">
    <property type="entry name" value="Collagenase (Catalytic Domain)"/>
    <property type="match status" value="1"/>
</dbReference>
<feature type="transmembrane region" description="Helical" evidence="11">
    <location>
        <begin position="907"/>
        <end position="925"/>
    </location>
</feature>
<evidence type="ECO:0000256" key="11">
    <source>
        <dbReference type="SAM" id="Phobius"/>
    </source>
</evidence>
<evidence type="ECO:0000256" key="2">
    <source>
        <dbReference type="ARBA" id="ARBA00006040"/>
    </source>
</evidence>
<feature type="transmembrane region" description="Helical" evidence="11">
    <location>
        <begin position="879"/>
        <end position="900"/>
    </location>
</feature>
<dbReference type="GO" id="GO:0046872">
    <property type="term" value="F:metal ion binding"/>
    <property type="evidence" value="ECO:0007669"/>
    <property type="project" value="UniProtKB-UniRule"/>
</dbReference>
<keyword evidence="7 9" id="KW-0862">Zinc</keyword>
<keyword evidence="11" id="KW-0812">Transmembrane</keyword>
<feature type="region of interest" description="Disordered" evidence="10">
    <location>
        <begin position="252"/>
        <end position="288"/>
    </location>
</feature>
<feature type="compositionally biased region" description="Polar residues" evidence="10">
    <location>
        <begin position="254"/>
        <end position="271"/>
    </location>
</feature>
<evidence type="ECO:0000256" key="12">
    <source>
        <dbReference type="SAM" id="SignalP"/>
    </source>
</evidence>
<evidence type="ECO:0000256" key="8">
    <source>
        <dbReference type="ARBA" id="ARBA00023049"/>
    </source>
</evidence>
<comment type="similarity">
    <text evidence="2 9">Belongs to the peptidase M3 family.</text>
</comment>
<keyword evidence="11" id="KW-1133">Transmembrane helix</keyword>
<keyword evidence="8 9" id="KW-0482">Metalloprotease</keyword>
<accession>A0A8H3J0W1</accession>
<evidence type="ECO:0000256" key="6">
    <source>
        <dbReference type="ARBA" id="ARBA00022801"/>
    </source>
</evidence>
<dbReference type="Proteomes" id="UP000664521">
    <property type="component" value="Unassembled WGS sequence"/>
</dbReference>
<keyword evidence="3" id="KW-0963">Cytoplasm</keyword>
<dbReference type="Pfam" id="PF01432">
    <property type="entry name" value="Peptidase_M3"/>
    <property type="match status" value="1"/>
</dbReference>
<dbReference type="SUPFAM" id="SSF55486">
    <property type="entry name" value="Metalloproteases ('zincins'), catalytic domain"/>
    <property type="match status" value="1"/>
</dbReference>
<dbReference type="Gene3D" id="1.20.1050.40">
    <property type="entry name" value="Endopeptidase. Chain P, domain 1"/>
    <property type="match status" value="1"/>
</dbReference>
<evidence type="ECO:0000256" key="7">
    <source>
        <dbReference type="ARBA" id="ARBA00022833"/>
    </source>
</evidence>
<feature type="compositionally biased region" description="Gly residues" evidence="10">
    <location>
        <begin position="161"/>
        <end position="171"/>
    </location>
</feature>
<feature type="region of interest" description="Disordered" evidence="10">
    <location>
        <begin position="41"/>
        <end position="88"/>
    </location>
</feature>
<keyword evidence="12" id="KW-0732">Signal</keyword>
<dbReference type="FunFam" id="3.40.390.10:FF:000006">
    <property type="entry name" value="Thimet oligopeptidase 1"/>
    <property type="match status" value="1"/>
</dbReference>
<keyword evidence="6 9" id="KW-0378">Hydrolase</keyword>
<feature type="domain" description="Peptidase M3A/M3B catalytic" evidence="13">
    <location>
        <begin position="1178"/>
        <end position="1673"/>
    </location>
</feature>
<dbReference type="InterPro" id="IPR045090">
    <property type="entry name" value="Pept_M3A_M3B"/>
</dbReference>
<organism evidence="14 15">
    <name type="scientific">Heterodermia speciosa</name>
    <dbReference type="NCBI Taxonomy" id="116794"/>
    <lineage>
        <taxon>Eukaryota</taxon>
        <taxon>Fungi</taxon>
        <taxon>Dikarya</taxon>
        <taxon>Ascomycota</taxon>
        <taxon>Pezizomycotina</taxon>
        <taxon>Lecanoromycetes</taxon>
        <taxon>OSLEUM clade</taxon>
        <taxon>Lecanoromycetidae</taxon>
        <taxon>Caliciales</taxon>
        <taxon>Physciaceae</taxon>
        <taxon>Heterodermia</taxon>
    </lineage>
</organism>
<keyword evidence="11" id="KW-0472">Membrane</keyword>